<evidence type="ECO:0000313" key="3">
    <source>
        <dbReference type="Proteomes" id="UP001642484"/>
    </source>
</evidence>
<keyword evidence="3" id="KW-1185">Reference proteome</keyword>
<evidence type="ECO:0000313" key="2">
    <source>
        <dbReference type="EMBL" id="CAK9060374.1"/>
    </source>
</evidence>
<evidence type="ECO:0000256" key="1">
    <source>
        <dbReference type="SAM" id="MobiDB-lite"/>
    </source>
</evidence>
<name>A0ABP0N9V2_9DINO</name>
<reference evidence="2 3" key="1">
    <citation type="submission" date="2024-02" db="EMBL/GenBank/DDBJ databases">
        <authorList>
            <person name="Chen Y."/>
            <person name="Shah S."/>
            <person name="Dougan E. K."/>
            <person name="Thang M."/>
            <person name="Chan C."/>
        </authorList>
    </citation>
    <scope>NUCLEOTIDE SEQUENCE [LARGE SCALE GENOMIC DNA]</scope>
</reference>
<proteinExistence type="predicted"/>
<dbReference type="Proteomes" id="UP001642484">
    <property type="component" value="Unassembled WGS sequence"/>
</dbReference>
<accession>A0ABP0N9V2</accession>
<feature type="region of interest" description="Disordered" evidence="1">
    <location>
        <begin position="116"/>
        <end position="219"/>
    </location>
</feature>
<feature type="compositionally biased region" description="Polar residues" evidence="1">
    <location>
        <begin position="200"/>
        <end position="219"/>
    </location>
</feature>
<comment type="caution">
    <text evidence="2">The sequence shown here is derived from an EMBL/GenBank/DDBJ whole genome shotgun (WGS) entry which is preliminary data.</text>
</comment>
<feature type="compositionally biased region" description="Polar residues" evidence="1">
    <location>
        <begin position="163"/>
        <end position="172"/>
    </location>
</feature>
<feature type="non-terminal residue" evidence="2">
    <location>
        <position position="219"/>
    </location>
</feature>
<feature type="region of interest" description="Disordered" evidence="1">
    <location>
        <begin position="24"/>
        <end position="97"/>
    </location>
</feature>
<sequence>MEYYEKRVEMRPSNAARLMMDTALVEPANSRPVSPMSGGREDSPHVAPARRRQASSPVRLSACRHQLNAGGARWQQGHPASQRPPPTEGGSQLVSSSCRARMDSVMTFGGSLPLPPVGSLVPSREDQPIGGDSLLPEEESEDRLNLPPEGSISPQNLPPEGSIQLQNFQASTFPPDDRPTGSFREGSHTPPKGILFPPQGSITAQSFPPQGSVGPQNFP</sequence>
<organism evidence="2 3">
    <name type="scientific">Durusdinium trenchii</name>
    <dbReference type="NCBI Taxonomy" id="1381693"/>
    <lineage>
        <taxon>Eukaryota</taxon>
        <taxon>Sar</taxon>
        <taxon>Alveolata</taxon>
        <taxon>Dinophyceae</taxon>
        <taxon>Suessiales</taxon>
        <taxon>Symbiodiniaceae</taxon>
        <taxon>Durusdinium</taxon>
    </lineage>
</organism>
<gene>
    <name evidence="2" type="ORF">CCMP2556_LOCUS29708</name>
</gene>
<protein>
    <submittedName>
        <fullName evidence="2">Uncharacterized protein</fullName>
    </submittedName>
</protein>
<dbReference type="EMBL" id="CAXAMN010021508">
    <property type="protein sequence ID" value="CAK9060374.1"/>
    <property type="molecule type" value="Genomic_DNA"/>
</dbReference>